<evidence type="ECO:0000313" key="1">
    <source>
        <dbReference type="EMBL" id="GAG43758.1"/>
    </source>
</evidence>
<protein>
    <submittedName>
        <fullName evidence="1">Uncharacterized protein</fullName>
    </submittedName>
</protein>
<sequence length="70" mass="7910">MEKPTTVCVECEHKAGYWFMPRAVWSCWATDDDTITWDAVTGKKKVTAAPVVFCIERNTGNCPHYGAKEK</sequence>
<reference evidence="1" key="1">
    <citation type="journal article" date="2014" name="Front. Microbiol.">
        <title>High frequency of phylogenetically diverse reductive dehalogenase-homologous genes in deep subseafloor sedimentary metagenomes.</title>
        <authorList>
            <person name="Kawai M."/>
            <person name="Futagami T."/>
            <person name="Toyoda A."/>
            <person name="Takaki Y."/>
            <person name="Nishi S."/>
            <person name="Hori S."/>
            <person name="Arai W."/>
            <person name="Tsubouchi T."/>
            <person name="Morono Y."/>
            <person name="Uchiyama I."/>
            <person name="Ito T."/>
            <person name="Fujiyama A."/>
            <person name="Inagaki F."/>
            <person name="Takami H."/>
        </authorList>
    </citation>
    <scope>NUCLEOTIDE SEQUENCE</scope>
    <source>
        <strain evidence="1">Expedition CK06-06</strain>
    </source>
</reference>
<proteinExistence type="predicted"/>
<organism evidence="1">
    <name type="scientific">marine sediment metagenome</name>
    <dbReference type="NCBI Taxonomy" id="412755"/>
    <lineage>
        <taxon>unclassified sequences</taxon>
        <taxon>metagenomes</taxon>
        <taxon>ecological metagenomes</taxon>
    </lineage>
</organism>
<accession>X0Y4Z1</accession>
<comment type="caution">
    <text evidence="1">The sequence shown here is derived from an EMBL/GenBank/DDBJ whole genome shotgun (WGS) entry which is preliminary data.</text>
</comment>
<gene>
    <name evidence="1" type="ORF">S01H1_79897</name>
</gene>
<dbReference type="AlphaFoldDB" id="X0Y4Z1"/>
<name>X0Y4Z1_9ZZZZ</name>
<dbReference type="EMBL" id="BARS01053903">
    <property type="protein sequence ID" value="GAG43758.1"/>
    <property type="molecule type" value="Genomic_DNA"/>
</dbReference>